<gene>
    <name evidence="4" type="primary">fliE</name>
    <name evidence="5" type="ORF">btfc-orf27</name>
    <name evidence="6" type="ORF">Y036_4977</name>
</gene>
<evidence type="ECO:0000256" key="1">
    <source>
        <dbReference type="ARBA" id="ARBA00004117"/>
    </source>
</evidence>
<dbReference type="OrthoDB" id="8909229at2"/>
<dbReference type="RefSeq" id="WP_004523647.1">
    <property type="nucleotide sequence ID" value="NZ_CAUYGW010000007.1"/>
</dbReference>
<dbReference type="EMBL" id="JQIM01000009">
    <property type="protein sequence ID" value="KGX11160.1"/>
    <property type="molecule type" value="Genomic_DNA"/>
</dbReference>
<reference evidence="5" key="1">
    <citation type="journal article" date="2007" name="J. Bacteriol.">
        <title>A horizontal gene transfer event defines two distinct groups within Burkholderia pseudomallei that have dissimilar geographic distributions.</title>
        <authorList>
            <person name="Tuanyok A."/>
            <person name="Auerbach R.K."/>
            <person name="Brettin T.S."/>
            <person name="Bruce D.C."/>
            <person name="Munk A.C."/>
            <person name="Detter J.C."/>
            <person name="Pearson T."/>
            <person name="Hornstra H."/>
            <person name="Sermswan R.W."/>
            <person name="Wuthiekanun V."/>
            <person name="Peacock S.J."/>
            <person name="Currie B.J."/>
            <person name="Keim P."/>
            <person name="Wagner D.M."/>
        </authorList>
    </citation>
    <scope>NUCLEOTIDE SEQUENCE</scope>
    <source>
        <strain evidence="5">305</strain>
    </source>
</reference>
<dbReference type="GO" id="GO:0009425">
    <property type="term" value="C:bacterial-type flagellum basal body"/>
    <property type="evidence" value="ECO:0007669"/>
    <property type="project" value="UniProtKB-SubCell"/>
</dbReference>
<dbReference type="PANTHER" id="PTHR34653">
    <property type="match status" value="1"/>
</dbReference>
<comment type="similarity">
    <text evidence="2 4">Belongs to the FliE family.</text>
</comment>
<accession>A3FIK4</accession>
<protein>
    <recommendedName>
        <fullName evidence="4">Flagellar hook-basal body complex protein FliE</fullName>
    </recommendedName>
</protein>
<dbReference type="AlphaFoldDB" id="A3FIK4"/>
<dbReference type="GO" id="GO:0071973">
    <property type="term" value="P:bacterial-type flagellum-dependent cell motility"/>
    <property type="evidence" value="ECO:0007669"/>
    <property type="project" value="InterPro"/>
</dbReference>
<organism evidence="5">
    <name type="scientific">Burkholderia pseudomallei</name>
    <name type="common">Pseudomonas pseudomallei</name>
    <dbReference type="NCBI Taxonomy" id="28450"/>
    <lineage>
        <taxon>Bacteria</taxon>
        <taxon>Pseudomonadati</taxon>
        <taxon>Pseudomonadota</taxon>
        <taxon>Betaproteobacteria</taxon>
        <taxon>Burkholderiales</taxon>
        <taxon>Burkholderiaceae</taxon>
        <taxon>Burkholderia</taxon>
        <taxon>pseudomallei group</taxon>
    </lineage>
</organism>
<name>A3FIK4_BURPE</name>
<evidence type="ECO:0000313" key="5">
    <source>
        <dbReference type="EMBL" id="ABN48688.1"/>
    </source>
</evidence>
<reference evidence="6 7" key="2">
    <citation type="submission" date="2014-08" db="EMBL/GenBank/DDBJ databases">
        <authorList>
            <person name="Bunnell A."/>
            <person name="Chain P.S."/>
            <person name="Chertkov O."/>
            <person name="Currie B.J."/>
            <person name="Daligault H.E."/>
            <person name="Davenport K.W."/>
            <person name="Davis C."/>
            <person name="Gleasner C.D."/>
            <person name="Johnson S.L."/>
            <person name="Kaestli M."/>
            <person name="Koren S."/>
            <person name="Kunde Y.A."/>
            <person name="Mayo M."/>
            <person name="McMurry K.K."/>
            <person name="Price E.P."/>
            <person name="Reitenga K.G."/>
            <person name="Robison R."/>
            <person name="Rosovitz M.J."/>
            <person name="Sarovich D.S."/>
            <person name="Teshima H."/>
        </authorList>
    </citation>
    <scope>NUCLEOTIDE SEQUENCE [LARGE SCALE GENOMIC DNA]</scope>
    <source>
        <strain evidence="6 7">MSHR44</strain>
    </source>
</reference>
<evidence type="ECO:0000256" key="4">
    <source>
        <dbReference type="HAMAP-Rule" id="MF_00724"/>
    </source>
</evidence>
<dbReference type="GO" id="GO:0003774">
    <property type="term" value="F:cytoskeletal motor activity"/>
    <property type="evidence" value="ECO:0007669"/>
    <property type="project" value="InterPro"/>
</dbReference>
<keyword evidence="5" id="KW-0282">Flagellum</keyword>
<dbReference type="PATRIC" id="fig|1435988.3.peg.3387"/>
<evidence type="ECO:0000313" key="6">
    <source>
        <dbReference type="EMBL" id="KGX11160.1"/>
    </source>
</evidence>
<keyword evidence="5" id="KW-0969">Cilium</keyword>
<dbReference type="GO" id="GO:0005198">
    <property type="term" value="F:structural molecule activity"/>
    <property type="evidence" value="ECO:0007669"/>
    <property type="project" value="InterPro"/>
</dbReference>
<evidence type="ECO:0000256" key="2">
    <source>
        <dbReference type="ARBA" id="ARBA00009272"/>
    </source>
</evidence>
<keyword evidence="3 4" id="KW-0975">Bacterial flagellum</keyword>
<dbReference type="EMBL" id="EF377328">
    <property type="protein sequence ID" value="ABN48688.1"/>
    <property type="molecule type" value="Genomic_DNA"/>
</dbReference>
<sequence length="110" mass="11543">MESIQQVSSQLRGRMAELAGQAASLSGAIVGQSGGSGEVNFTHMLGSMLKEVDDRQLDAAEKAVAVDSGRSDDVIGAVLSSQEASLSFSMLTQVRNKLSTALDDLLKMQI</sequence>
<dbReference type="Pfam" id="PF02049">
    <property type="entry name" value="FliE"/>
    <property type="match status" value="1"/>
</dbReference>
<keyword evidence="5" id="KW-0966">Cell projection</keyword>
<dbReference type="PRINTS" id="PR01006">
    <property type="entry name" value="FLGHOOKFLIE"/>
</dbReference>
<comment type="subcellular location">
    <subcellularLocation>
        <location evidence="1 4">Bacterial flagellum basal body</location>
    </subcellularLocation>
</comment>
<dbReference type="PANTHER" id="PTHR34653:SF1">
    <property type="entry name" value="FLAGELLAR HOOK-BASAL BODY COMPLEX PROTEIN FLIE"/>
    <property type="match status" value="1"/>
</dbReference>
<dbReference type="HAMAP" id="MF_00724">
    <property type="entry name" value="FliE"/>
    <property type="match status" value="1"/>
</dbReference>
<dbReference type="Proteomes" id="UP000030475">
    <property type="component" value="Unassembled WGS sequence"/>
</dbReference>
<proteinExistence type="inferred from homology"/>
<dbReference type="InterPro" id="IPR001624">
    <property type="entry name" value="FliE"/>
</dbReference>
<evidence type="ECO:0000313" key="7">
    <source>
        <dbReference type="Proteomes" id="UP000030475"/>
    </source>
</evidence>
<evidence type="ECO:0000256" key="3">
    <source>
        <dbReference type="ARBA" id="ARBA00023143"/>
    </source>
</evidence>